<evidence type="ECO:0000256" key="9">
    <source>
        <dbReference type="SAM" id="Phobius"/>
    </source>
</evidence>
<keyword evidence="3" id="KW-1003">Cell membrane</keyword>
<keyword evidence="4 9" id="KW-0812">Transmembrane</keyword>
<feature type="transmembrane region" description="Helical" evidence="9">
    <location>
        <begin position="196"/>
        <end position="220"/>
    </location>
</feature>
<dbReference type="InterPro" id="IPR001851">
    <property type="entry name" value="ABC_transp_permease"/>
</dbReference>
<evidence type="ECO:0008006" key="11">
    <source>
        <dbReference type="Google" id="ProtNLM"/>
    </source>
</evidence>
<proteinExistence type="inferred from homology"/>
<dbReference type="EMBL" id="UINC01005153">
    <property type="protein sequence ID" value="SVA19443.1"/>
    <property type="molecule type" value="Genomic_DNA"/>
</dbReference>
<feature type="transmembrane region" description="Helical" evidence="9">
    <location>
        <begin position="269"/>
        <end position="290"/>
    </location>
</feature>
<evidence type="ECO:0000256" key="1">
    <source>
        <dbReference type="ARBA" id="ARBA00004651"/>
    </source>
</evidence>
<evidence type="ECO:0000256" key="5">
    <source>
        <dbReference type="ARBA" id="ARBA00022970"/>
    </source>
</evidence>
<accession>A0A381TZ45</accession>
<evidence type="ECO:0000256" key="6">
    <source>
        <dbReference type="ARBA" id="ARBA00022989"/>
    </source>
</evidence>
<dbReference type="CDD" id="cd06582">
    <property type="entry name" value="TM_PBP1_LivH_like"/>
    <property type="match status" value="1"/>
</dbReference>
<gene>
    <name evidence="10" type="ORF">METZ01_LOCUS72297</name>
</gene>
<keyword evidence="7 9" id="KW-0472">Membrane</keyword>
<feature type="transmembrane region" description="Helical" evidence="9">
    <location>
        <begin position="65"/>
        <end position="87"/>
    </location>
</feature>
<feature type="transmembrane region" description="Helical" evidence="9">
    <location>
        <begin position="143"/>
        <end position="166"/>
    </location>
</feature>
<evidence type="ECO:0000256" key="8">
    <source>
        <dbReference type="ARBA" id="ARBA00037998"/>
    </source>
</evidence>
<feature type="transmembrane region" description="Helical" evidence="9">
    <location>
        <begin position="232"/>
        <end position="257"/>
    </location>
</feature>
<dbReference type="GO" id="GO:0022857">
    <property type="term" value="F:transmembrane transporter activity"/>
    <property type="evidence" value="ECO:0007669"/>
    <property type="project" value="InterPro"/>
</dbReference>
<feature type="transmembrane region" description="Helical" evidence="9">
    <location>
        <begin position="39"/>
        <end position="58"/>
    </location>
</feature>
<evidence type="ECO:0000256" key="7">
    <source>
        <dbReference type="ARBA" id="ARBA00023136"/>
    </source>
</evidence>
<comment type="subcellular location">
    <subcellularLocation>
        <location evidence="1">Cell membrane</location>
        <topology evidence="1">Multi-pass membrane protein</topology>
    </subcellularLocation>
</comment>
<dbReference type="InterPro" id="IPR052157">
    <property type="entry name" value="BCAA_transport_permease"/>
</dbReference>
<organism evidence="10">
    <name type="scientific">marine metagenome</name>
    <dbReference type="NCBI Taxonomy" id="408172"/>
    <lineage>
        <taxon>unclassified sequences</taxon>
        <taxon>metagenomes</taxon>
        <taxon>ecological metagenomes</taxon>
    </lineage>
</organism>
<dbReference type="AlphaFoldDB" id="A0A381TZ45"/>
<sequence length="298" mass="31579">MGLFLNTLVAIAYTAVVLGSIFAASSVSLSLIYGTMRFLNLAHGSFLVIGGYVAWVFAHYLGLPLYLAIVFATGFGFALGLFTYFIMLKPLLGIGSPKWDIATIIASVGLAIFLEAAILVIFGPRLKALPHAIEGSVIIGTTVIRYNALFIGAVAIAMLVITNWYLTNSRNGIALRAVASDVDAAYLMGIPSSKMFASAIAISGALATSAGALLGSFYLLKPDRGLDPMMTAIVVVVFGGLGSIKGTIIAAYIVGFIQAFVALTIGIKWSLPVLFAFMIVVLIFRPYGLYGESQQKRI</sequence>
<reference evidence="10" key="1">
    <citation type="submission" date="2018-05" db="EMBL/GenBank/DDBJ databases">
        <authorList>
            <person name="Lanie J.A."/>
            <person name="Ng W.-L."/>
            <person name="Kazmierczak K.M."/>
            <person name="Andrzejewski T.M."/>
            <person name="Davidsen T.M."/>
            <person name="Wayne K.J."/>
            <person name="Tettelin H."/>
            <person name="Glass J.I."/>
            <person name="Rusch D."/>
            <person name="Podicherti R."/>
            <person name="Tsui H.-C.T."/>
            <person name="Winkler M.E."/>
        </authorList>
    </citation>
    <scope>NUCLEOTIDE SEQUENCE</scope>
</reference>
<keyword evidence="6 9" id="KW-1133">Transmembrane helix</keyword>
<feature type="transmembrane region" description="Helical" evidence="9">
    <location>
        <begin position="99"/>
        <end position="122"/>
    </location>
</feature>
<dbReference type="PANTHER" id="PTHR11795:SF445">
    <property type="entry name" value="AMINO ACID ABC TRANSPORTER PERMEASE PROTEIN"/>
    <property type="match status" value="1"/>
</dbReference>
<dbReference type="Pfam" id="PF02653">
    <property type="entry name" value="BPD_transp_2"/>
    <property type="match status" value="1"/>
</dbReference>
<protein>
    <recommendedName>
        <fullName evidence="11">Branched-chain amino acid ABC transporter permease</fullName>
    </recommendedName>
</protein>
<dbReference type="GO" id="GO:0006865">
    <property type="term" value="P:amino acid transport"/>
    <property type="evidence" value="ECO:0007669"/>
    <property type="project" value="UniProtKB-KW"/>
</dbReference>
<name>A0A381TZ45_9ZZZZ</name>
<dbReference type="GO" id="GO:0005886">
    <property type="term" value="C:plasma membrane"/>
    <property type="evidence" value="ECO:0007669"/>
    <property type="project" value="UniProtKB-SubCell"/>
</dbReference>
<keyword evidence="2" id="KW-0813">Transport</keyword>
<dbReference type="PANTHER" id="PTHR11795">
    <property type="entry name" value="BRANCHED-CHAIN AMINO ACID TRANSPORT SYSTEM PERMEASE PROTEIN LIVH"/>
    <property type="match status" value="1"/>
</dbReference>
<evidence type="ECO:0000256" key="2">
    <source>
        <dbReference type="ARBA" id="ARBA00022448"/>
    </source>
</evidence>
<evidence type="ECO:0000313" key="10">
    <source>
        <dbReference type="EMBL" id="SVA19443.1"/>
    </source>
</evidence>
<comment type="similarity">
    <text evidence="8">Belongs to the binding-protein-dependent transport system permease family. LivHM subfamily.</text>
</comment>
<evidence type="ECO:0000256" key="4">
    <source>
        <dbReference type="ARBA" id="ARBA00022692"/>
    </source>
</evidence>
<evidence type="ECO:0000256" key="3">
    <source>
        <dbReference type="ARBA" id="ARBA00022475"/>
    </source>
</evidence>
<keyword evidence="5" id="KW-0029">Amino-acid transport</keyword>